<proteinExistence type="predicted"/>
<organism evidence="1 2">
    <name type="scientific">Racocetra fulgida</name>
    <dbReference type="NCBI Taxonomy" id="60492"/>
    <lineage>
        <taxon>Eukaryota</taxon>
        <taxon>Fungi</taxon>
        <taxon>Fungi incertae sedis</taxon>
        <taxon>Mucoromycota</taxon>
        <taxon>Glomeromycotina</taxon>
        <taxon>Glomeromycetes</taxon>
        <taxon>Diversisporales</taxon>
        <taxon>Gigasporaceae</taxon>
        <taxon>Racocetra</taxon>
    </lineage>
</organism>
<evidence type="ECO:0000313" key="1">
    <source>
        <dbReference type="EMBL" id="CAG8457520.1"/>
    </source>
</evidence>
<accession>A0A9N8YWR7</accession>
<name>A0A9N8YWR7_9GLOM</name>
<dbReference type="Proteomes" id="UP000789396">
    <property type="component" value="Unassembled WGS sequence"/>
</dbReference>
<feature type="non-terminal residue" evidence="1">
    <location>
        <position position="96"/>
    </location>
</feature>
<dbReference type="OrthoDB" id="10038493at2759"/>
<comment type="caution">
    <text evidence="1">The sequence shown here is derived from an EMBL/GenBank/DDBJ whole genome shotgun (WGS) entry which is preliminary data.</text>
</comment>
<dbReference type="AlphaFoldDB" id="A0A9N8YWR7"/>
<sequence length="96" mass="11001">MRIITQETGIELTNEKITNQSGKSDYEVMTNLRHKSISSIISYEQLKDNLQKKNIADFYNAISLDNNLSFDNNNDQVIQNNQTMIQGFKTASELLN</sequence>
<protein>
    <submittedName>
        <fullName evidence="1">9761_t:CDS:1</fullName>
    </submittedName>
</protein>
<gene>
    <name evidence="1" type="ORF">RFULGI_LOCUS531</name>
</gene>
<reference evidence="1" key="1">
    <citation type="submission" date="2021-06" db="EMBL/GenBank/DDBJ databases">
        <authorList>
            <person name="Kallberg Y."/>
            <person name="Tangrot J."/>
            <person name="Rosling A."/>
        </authorList>
    </citation>
    <scope>NUCLEOTIDE SEQUENCE</scope>
    <source>
        <strain evidence="1">IN212</strain>
    </source>
</reference>
<keyword evidence="2" id="KW-1185">Reference proteome</keyword>
<dbReference type="EMBL" id="CAJVPZ010000217">
    <property type="protein sequence ID" value="CAG8457520.1"/>
    <property type="molecule type" value="Genomic_DNA"/>
</dbReference>
<evidence type="ECO:0000313" key="2">
    <source>
        <dbReference type="Proteomes" id="UP000789396"/>
    </source>
</evidence>